<evidence type="ECO:0000313" key="3">
    <source>
        <dbReference type="Proteomes" id="UP001432180"/>
    </source>
</evidence>
<dbReference type="EMBL" id="CP121472">
    <property type="protein sequence ID" value="WPL18221.1"/>
    <property type="molecule type" value="Genomic_DNA"/>
</dbReference>
<evidence type="ECO:0000256" key="1">
    <source>
        <dbReference type="SAM" id="MobiDB-lite"/>
    </source>
</evidence>
<gene>
    <name evidence="2" type="ORF">Thiowin_03280</name>
</gene>
<evidence type="ECO:0008006" key="4">
    <source>
        <dbReference type="Google" id="ProtNLM"/>
    </source>
</evidence>
<feature type="region of interest" description="Disordered" evidence="1">
    <location>
        <begin position="1"/>
        <end position="33"/>
    </location>
</feature>
<proteinExistence type="predicted"/>
<reference evidence="2 3" key="1">
    <citation type="journal article" date="2023" name="Microorganisms">
        <title>Thiorhodovibrio frisius and Trv. litoralis spp. nov., Two Novel Members from a Clade of Fastidious Purple Sulfur Bacteria That Exhibit Unique Red-Shifted Light-Harvesting Capabilities.</title>
        <authorList>
            <person name="Methner A."/>
            <person name="Kuzyk S.B."/>
            <person name="Petersen J."/>
            <person name="Bauer S."/>
            <person name="Brinkmann H."/>
            <person name="Sichau K."/>
            <person name="Wanner G."/>
            <person name="Wolf J."/>
            <person name="Neumann-Schaal M."/>
            <person name="Henke P."/>
            <person name="Tank M."/>
            <person name="Sproer C."/>
            <person name="Bunk B."/>
            <person name="Overmann J."/>
        </authorList>
    </citation>
    <scope>NUCLEOTIDE SEQUENCE [LARGE SCALE GENOMIC DNA]</scope>
    <source>
        <strain evidence="2 3">DSM 6702</strain>
    </source>
</reference>
<keyword evidence="3" id="KW-1185">Reference proteome</keyword>
<dbReference type="InterPro" id="IPR021327">
    <property type="entry name" value="DUF2934"/>
</dbReference>
<accession>A0ABZ0SDU1</accession>
<sequence>MAFSSFSINPDAPRERRRHSGERRNQDQGPLKQTVSLAEKASMRFAGAKEQPVDSTSLSHVYQAAVAKAAYFKAEARGFAPGFEHQDWVQAEQETQLAME</sequence>
<protein>
    <recommendedName>
        <fullName evidence="4">DUF2934 domain-containing protein</fullName>
    </recommendedName>
</protein>
<dbReference type="Proteomes" id="UP001432180">
    <property type="component" value="Chromosome"/>
</dbReference>
<name>A0ABZ0SDU1_9GAMM</name>
<organism evidence="2 3">
    <name type="scientific">Thiorhodovibrio winogradskyi</name>
    <dbReference type="NCBI Taxonomy" id="77007"/>
    <lineage>
        <taxon>Bacteria</taxon>
        <taxon>Pseudomonadati</taxon>
        <taxon>Pseudomonadota</taxon>
        <taxon>Gammaproteobacteria</taxon>
        <taxon>Chromatiales</taxon>
        <taxon>Chromatiaceae</taxon>
        <taxon>Thiorhodovibrio</taxon>
    </lineage>
</organism>
<dbReference type="RefSeq" id="WP_328983997.1">
    <property type="nucleotide sequence ID" value="NZ_CP121472.1"/>
</dbReference>
<evidence type="ECO:0000313" key="2">
    <source>
        <dbReference type="EMBL" id="WPL18221.1"/>
    </source>
</evidence>
<dbReference type="Pfam" id="PF11154">
    <property type="entry name" value="DUF2934"/>
    <property type="match status" value="1"/>
</dbReference>